<keyword evidence="4" id="KW-1185">Reference proteome</keyword>
<sequence>MAILNGIISKLCGSAGNLTFKRNGGQTVVSEKITQKKDAKTGQQLKQRMKWANIIREYQVLQPYMKLAFGGTRNRRSDYHKFVSSNLSHSPVYLTKPDVNAGICIVAPYEITHGKVKSISVTGKGNQAVTDIDLGDLVITAETTVAEFSNAVVQNNRGYDYGDQITYFLLTQEVNDVTHVPMVNVDASSVVLVRRSETKLLSLADVRGFSIQEGCLAAQQDHDFGNHGMVWIHSQKRKNKTEISAQYLIVENKLLEAYQNDEAYEEAVNSYGGSTDIFLSPDEKSNKEKADEVVSPTTPTDTKKTLTLVANPMGGGSVTGGGKYEAGTEVTITATPSENYTFKRWSDNDTSASRTITVNSNQTLTAYFETVTGGDSSEQTPGGGLEG</sequence>
<evidence type="ECO:0000313" key="3">
    <source>
        <dbReference type="EMBL" id="MCF2564880.1"/>
    </source>
</evidence>
<name>A0ABS9CJZ7_9BACT</name>
<feature type="domain" description="Bacterial repeat" evidence="2">
    <location>
        <begin position="307"/>
        <end position="371"/>
    </location>
</feature>
<dbReference type="RefSeq" id="WP_301638728.1">
    <property type="nucleotide sequence ID" value="NZ_JADYTN010000057.1"/>
</dbReference>
<dbReference type="Proteomes" id="UP001200470">
    <property type="component" value="Unassembled WGS sequence"/>
</dbReference>
<evidence type="ECO:0000259" key="2">
    <source>
        <dbReference type="Pfam" id="PF18998"/>
    </source>
</evidence>
<accession>A0ABS9CJZ7</accession>
<comment type="caution">
    <text evidence="3">The sequence shown here is derived from an EMBL/GenBank/DDBJ whole genome shotgun (WGS) entry which is preliminary data.</text>
</comment>
<feature type="region of interest" description="Disordered" evidence="1">
    <location>
        <begin position="282"/>
        <end position="302"/>
    </location>
</feature>
<dbReference type="EMBL" id="JADYTN010000057">
    <property type="protein sequence ID" value="MCF2564880.1"/>
    <property type="molecule type" value="Genomic_DNA"/>
</dbReference>
<protein>
    <submittedName>
        <fullName evidence="3">InlB B-repeat-containing protein</fullName>
    </submittedName>
</protein>
<proteinExistence type="predicted"/>
<organism evidence="3 4">
    <name type="scientific">Xylanibacter brevis</name>
    <dbReference type="NCBI Taxonomy" id="83231"/>
    <lineage>
        <taxon>Bacteria</taxon>
        <taxon>Pseudomonadati</taxon>
        <taxon>Bacteroidota</taxon>
        <taxon>Bacteroidia</taxon>
        <taxon>Bacteroidales</taxon>
        <taxon>Prevotellaceae</taxon>
        <taxon>Xylanibacter</taxon>
    </lineage>
</organism>
<gene>
    <name evidence="3" type="ORF">I6E12_12330</name>
</gene>
<dbReference type="Pfam" id="PF18998">
    <property type="entry name" value="Flg_new_2"/>
    <property type="match status" value="1"/>
</dbReference>
<evidence type="ECO:0000256" key="1">
    <source>
        <dbReference type="SAM" id="MobiDB-lite"/>
    </source>
</evidence>
<reference evidence="3 4" key="1">
    <citation type="submission" date="2020-12" db="EMBL/GenBank/DDBJ databases">
        <title>Whole genome sequences of gut porcine anaerobes.</title>
        <authorList>
            <person name="Kubasova T."/>
            <person name="Jahodarova E."/>
            <person name="Rychlik I."/>
        </authorList>
    </citation>
    <scope>NUCLEOTIDE SEQUENCE [LARGE SCALE GENOMIC DNA]</scope>
    <source>
        <strain evidence="3 4">An925</strain>
    </source>
</reference>
<feature type="compositionally biased region" description="Basic and acidic residues" evidence="1">
    <location>
        <begin position="282"/>
        <end position="292"/>
    </location>
</feature>
<dbReference type="InterPro" id="IPR044060">
    <property type="entry name" value="Bacterial_rp_domain"/>
</dbReference>
<evidence type="ECO:0000313" key="4">
    <source>
        <dbReference type="Proteomes" id="UP001200470"/>
    </source>
</evidence>